<dbReference type="RefSeq" id="WP_279925376.1">
    <property type="nucleotide sequence ID" value="NZ_JARWBG010000001.1"/>
</dbReference>
<evidence type="ECO:0000313" key="3">
    <source>
        <dbReference type="Proteomes" id="UP001223144"/>
    </source>
</evidence>
<dbReference type="Pfam" id="PF19493">
    <property type="entry name" value="Trypco1"/>
    <property type="match status" value="1"/>
</dbReference>
<name>A0ABT6HEQ0_9ACTN</name>
<reference evidence="2 3" key="1">
    <citation type="submission" date="2023-04" db="EMBL/GenBank/DDBJ databases">
        <title>Streptomyces chengmaiensis sp. nov. isolated from the stem of mangrove plant in Hainan.</title>
        <authorList>
            <person name="Huang X."/>
            <person name="Zhou S."/>
            <person name="Chu X."/>
            <person name="Xie Y."/>
            <person name="Lin Y."/>
        </authorList>
    </citation>
    <scope>NUCLEOTIDE SEQUENCE [LARGE SCALE GENOMIC DNA]</scope>
    <source>
        <strain evidence="2 3">HNM0663</strain>
    </source>
</reference>
<organism evidence="2 3">
    <name type="scientific">Streptomyces chengmaiensis</name>
    <dbReference type="NCBI Taxonomy" id="3040919"/>
    <lineage>
        <taxon>Bacteria</taxon>
        <taxon>Bacillati</taxon>
        <taxon>Actinomycetota</taxon>
        <taxon>Actinomycetes</taxon>
        <taxon>Kitasatosporales</taxon>
        <taxon>Streptomycetaceae</taxon>
        <taxon>Streptomyces</taxon>
    </lineage>
</organism>
<keyword evidence="3" id="KW-1185">Reference proteome</keyword>
<dbReference type="NCBIfam" id="NF041216">
    <property type="entry name" value="CU044_2847_fam"/>
    <property type="match status" value="1"/>
</dbReference>
<comment type="caution">
    <text evidence="2">The sequence shown here is derived from an EMBL/GenBank/DDBJ whole genome shotgun (WGS) entry which is preliminary data.</text>
</comment>
<proteinExistence type="predicted"/>
<sequence length="126" mass="12761">MGDGITQVRLDDGTVVWARVSQPEQLDTGGGAYQDSGVGSRIADLAGGLADTVRGVVGSLRMGMAAAAPHEVTVEFGLELAAKSGQVVSLVADGEGKAAITVTLTWSERGSSERGSSERGDTPCAV</sequence>
<dbReference type="InterPro" id="IPR045794">
    <property type="entry name" value="Trypco1"/>
</dbReference>
<dbReference type="Proteomes" id="UP001223144">
    <property type="component" value="Unassembled WGS sequence"/>
</dbReference>
<feature type="domain" description="Trypsin-co-occurring" evidence="1">
    <location>
        <begin position="8"/>
        <end position="107"/>
    </location>
</feature>
<accession>A0ABT6HEQ0</accession>
<evidence type="ECO:0000259" key="1">
    <source>
        <dbReference type="Pfam" id="PF19493"/>
    </source>
</evidence>
<dbReference type="EMBL" id="JARWBG010000001">
    <property type="protein sequence ID" value="MDH2387236.1"/>
    <property type="molecule type" value="Genomic_DNA"/>
</dbReference>
<evidence type="ECO:0000313" key="2">
    <source>
        <dbReference type="EMBL" id="MDH2387236.1"/>
    </source>
</evidence>
<gene>
    <name evidence="2" type="ORF">QCN29_00230</name>
</gene>
<protein>
    <submittedName>
        <fullName evidence="2">CU044_2847 family protein</fullName>
    </submittedName>
</protein>